<sequence length="980" mass="108311">MDRIVVKGAREHNLKNITVELPRGKFVVITGVSGSGKSTLAFDTIYAEGQRRYVESLSSYARQFLGVMDKPEVESIEGLSPAISIDQKTTSHNPRSTVGTVTEVHDYLRLLFARVGTAYCPHCGRAIERQSASEITDKLFARPEGTRAILLAPVVRGRKGEYRKLFQQLQKEGYARARVDGIIYTLEEAADLKLEKYEKHDIDLVVDRVVLKEEERSRVAESVELALLRGEGLMRVFYPDEGLEELYSEKFACPEHGSVLEELEPRIFSFNAPYGACPDCSGLGYKQEFDPDLIVNPELSLAEGAIIPWAKGRDTGKGYLWDRLRALSEHMGFDLRTSFKDLPPSAKDAVLYGLPEPFEVVFKRNGRETLRFSVSYEGVIPWLESRYNETESEGLREALEAYMSLKACPSCGGTRYKREVLSVRVGSFNIAEVSNLPVREAKRFFEAVAAGRALEEAERMQAHRIRLEGLAEPQEPRELNTMQHQIALPILREVHSRLGFLEDVGLDYLTLDRGANTLSGGEAQRIRLATQVGSGLTGVLYVLDEPSIGLHPRDNLRLIGTLKKLRDLGNTLLVVEHDEETMREADWIIDMGPGAGVHGGKVVAEGELKDILSNPGSLTGAYLRGEKHIPVPPARRKGNGKWLIVKGAREHNLKNIDLHIPLGKFVAITGPSGSGKSTLIHDILYAALARDLMRAKTISGKFSGLEGIEHLDKVIEIDQSPIGRTPRSNPATYTGIFDEIRELFAKTPEARKRGYQSGRFSFNVKGGRCEACGGDGTVKIEMLFLPDLYVPCEVCKGKRYNKETLEVKLRGKSIADVLDMTVEEGLEFFQNVPTIARKLQLMVDVGLDYMKLGQPSPTLSGGEAQRIKLSTELGRKATGRTLYILDEPTTGLHFEDVAKLLAVLHRLVDAGNTVVVIEHNMDVVKTADWVVDLGPEGGARGGEIVAEGTPEAVAQKAGSPTGHFLLKIPEIARKLQVAAD</sequence>
<feature type="domain" description="ABC transporter" evidence="18">
    <location>
        <begin position="634"/>
        <end position="966"/>
    </location>
</feature>
<keyword evidence="11 17" id="KW-0267">Excision nuclease</keyword>
<dbReference type="SMART" id="SM00382">
    <property type="entry name" value="AAA"/>
    <property type="match status" value="2"/>
</dbReference>
<evidence type="ECO:0000256" key="2">
    <source>
        <dbReference type="ARBA" id="ARBA00022490"/>
    </source>
</evidence>
<comment type="function">
    <text evidence="17">The UvrABC repair system catalyzes the recognition and processing of DNA lesions. UvrA is an ATPase and a DNA-binding protein. A damage recognition complex composed of 2 UvrA and 2 UvrB subunits scans DNA for abnormalities. When the presence of a lesion has been verified by UvrB, the UvrA molecules dissociate.</text>
</comment>
<proteinExistence type="inferred from homology"/>
<dbReference type="FunFam" id="1.20.1580.10:FF:000002">
    <property type="entry name" value="UvrABC system protein A"/>
    <property type="match status" value="1"/>
</dbReference>
<keyword evidence="13 17" id="KW-0234">DNA repair</keyword>
<dbReference type="Proteomes" id="UP000001916">
    <property type="component" value="Chromosome"/>
</dbReference>
<dbReference type="EMBL" id="CP002042">
    <property type="protein sequence ID" value="ADH64666.1"/>
    <property type="molecule type" value="Genomic_DNA"/>
</dbReference>
<gene>
    <name evidence="17" type="primary">uvrA</name>
    <name evidence="19" type="ordered locus">Mesil_2823</name>
</gene>
<dbReference type="NCBIfam" id="TIGR00630">
    <property type="entry name" value="uvra"/>
    <property type="match status" value="1"/>
</dbReference>
<evidence type="ECO:0000256" key="11">
    <source>
        <dbReference type="ARBA" id="ARBA00022881"/>
    </source>
</evidence>
<dbReference type="Pfam" id="PF17760">
    <property type="entry name" value="UvrA_inter"/>
    <property type="match status" value="1"/>
</dbReference>
<dbReference type="Gene3D" id="1.20.1580.10">
    <property type="entry name" value="ABC transporter ATPase like domain"/>
    <property type="match status" value="2"/>
</dbReference>
<comment type="subcellular location">
    <subcellularLocation>
        <location evidence="1 17">Cytoplasm</location>
    </subcellularLocation>
</comment>
<dbReference type="GO" id="GO:0016887">
    <property type="term" value="F:ATP hydrolysis activity"/>
    <property type="evidence" value="ECO:0007669"/>
    <property type="project" value="InterPro"/>
</dbReference>
<keyword evidence="6 17" id="KW-0227">DNA damage</keyword>
<dbReference type="RefSeq" id="WP_013159200.1">
    <property type="nucleotide sequence ID" value="NC_014212.1"/>
</dbReference>
<keyword evidence="7 17" id="KW-0228">DNA excision</keyword>
<evidence type="ECO:0000256" key="12">
    <source>
        <dbReference type="ARBA" id="ARBA00023125"/>
    </source>
</evidence>
<keyword evidence="9 17" id="KW-0862">Zinc</keyword>
<evidence type="ECO:0000256" key="14">
    <source>
        <dbReference type="ARBA" id="ARBA00038000"/>
    </source>
</evidence>
<dbReference type="KEGG" id="msv:Mesil_2823"/>
<dbReference type="InterPro" id="IPR003593">
    <property type="entry name" value="AAA+_ATPase"/>
</dbReference>
<evidence type="ECO:0000256" key="15">
    <source>
        <dbReference type="ARBA" id="ARBA00039316"/>
    </source>
</evidence>
<name>D7BCT3_ALLS1</name>
<comment type="similarity">
    <text evidence="14 17">Belongs to the ABC transporter superfamily. UvrA family.</text>
</comment>
<dbReference type="GO" id="GO:0009432">
    <property type="term" value="P:SOS response"/>
    <property type="evidence" value="ECO:0007669"/>
    <property type="project" value="UniProtKB-UniRule"/>
</dbReference>
<dbReference type="CDD" id="cd03270">
    <property type="entry name" value="ABC_UvrA_I"/>
    <property type="match status" value="1"/>
</dbReference>
<dbReference type="PANTHER" id="PTHR43152:SF3">
    <property type="entry name" value="UVRABC SYSTEM PROTEIN A"/>
    <property type="match status" value="1"/>
</dbReference>
<dbReference type="AlphaFoldDB" id="D7BCT3"/>
<dbReference type="STRING" id="526227.Mesil_2823"/>
<keyword evidence="10 17" id="KW-0067">ATP-binding</keyword>
<keyword evidence="3 17" id="KW-0479">Metal-binding</keyword>
<evidence type="ECO:0000256" key="9">
    <source>
        <dbReference type="ARBA" id="ARBA00022833"/>
    </source>
</evidence>
<dbReference type="InterPro" id="IPR041552">
    <property type="entry name" value="UvrA_DNA-bd"/>
</dbReference>
<dbReference type="PANTHER" id="PTHR43152">
    <property type="entry name" value="UVRABC SYSTEM PROTEIN A"/>
    <property type="match status" value="1"/>
</dbReference>
<dbReference type="SUPFAM" id="SSF52540">
    <property type="entry name" value="P-loop containing nucleoside triphosphate hydrolases"/>
    <property type="match status" value="2"/>
</dbReference>
<dbReference type="HAMAP" id="MF_00205">
    <property type="entry name" value="UvrA"/>
    <property type="match status" value="1"/>
</dbReference>
<keyword evidence="5 17" id="KW-0547">Nucleotide-binding</keyword>
<dbReference type="InterPro" id="IPR041102">
    <property type="entry name" value="UvrA_inter"/>
</dbReference>
<keyword evidence="2 17" id="KW-0963">Cytoplasm</keyword>
<keyword evidence="4 17" id="KW-0677">Repeat</keyword>
<dbReference type="Pfam" id="PF00005">
    <property type="entry name" value="ABC_tran"/>
    <property type="match status" value="1"/>
</dbReference>
<keyword evidence="8 17" id="KW-0863">Zinc-finger</keyword>
<evidence type="ECO:0000256" key="6">
    <source>
        <dbReference type="ARBA" id="ARBA00022763"/>
    </source>
</evidence>
<dbReference type="CDD" id="cd03271">
    <property type="entry name" value="ABC_UvrA_II"/>
    <property type="match status" value="1"/>
</dbReference>
<evidence type="ECO:0000256" key="4">
    <source>
        <dbReference type="ARBA" id="ARBA00022737"/>
    </source>
</evidence>
<keyword evidence="12 17" id="KW-0238">DNA-binding</keyword>
<dbReference type="GO" id="GO:0003677">
    <property type="term" value="F:DNA binding"/>
    <property type="evidence" value="ECO:0007669"/>
    <property type="project" value="UniProtKB-UniRule"/>
</dbReference>
<dbReference type="InterPro" id="IPR003439">
    <property type="entry name" value="ABC_transporter-like_ATP-bd"/>
</dbReference>
<keyword evidence="20" id="KW-1185">Reference proteome</keyword>
<keyword evidence="17" id="KW-0742">SOS response</keyword>
<dbReference type="Gene3D" id="1.10.8.280">
    <property type="entry name" value="ABC transporter ATPase domain-like"/>
    <property type="match status" value="1"/>
</dbReference>
<dbReference type="Gene3D" id="3.30.1490.20">
    <property type="entry name" value="ATP-grasp fold, A domain"/>
    <property type="match status" value="1"/>
</dbReference>
<dbReference type="GO" id="GO:0006289">
    <property type="term" value="P:nucleotide-excision repair"/>
    <property type="evidence" value="ECO:0007669"/>
    <property type="project" value="UniProtKB-UniRule"/>
</dbReference>
<evidence type="ECO:0000256" key="7">
    <source>
        <dbReference type="ARBA" id="ARBA00022769"/>
    </source>
</evidence>
<dbReference type="GO" id="GO:0005524">
    <property type="term" value="F:ATP binding"/>
    <property type="evidence" value="ECO:0007669"/>
    <property type="project" value="UniProtKB-UniRule"/>
</dbReference>
<dbReference type="InterPro" id="IPR017871">
    <property type="entry name" value="ABC_transporter-like_CS"/>
</dbReference>
<dbReference type="InterPro" id="IPR027417">
    <property type="entry name" value="P-loop_NTPase"/>
</dbReference>
<organism evidence="19 20">
    <name type="scientific">Allomeiothermus silvanus (strain ATCC 700542 / DSM 9946 / NBRC 106475 / NCIMB 13440 / VI-R2)</name>
    <name type="common">Thermus silvanus</name>
    <dbReference type="NCBI Taxonomy" id="526227"/>
    <lineage>
        <taxon>Bacteria</taxon>
        <taxon>Thermotogati</taxon>
        <taxon>Deinococcota</taxon>
        <taxon>Deinococci</taxon>
        <taxon>Thermales</taxon>
        <taxon>Thermaceae</taxon>
        <taxon>Allomeiothermus</taxon>
    </lineage>
</organism>
<dbReference type="PROSITE" id="PS00211">
    <property type="entry name" value="ABC_TRANSPORTER_1"/>
    <property type="match status" value="2"/>
</dbReference>
<feature type="zinc finger region" description="C4-type" evidence="17">
    <location>
        <begin position="769"/>
        <end position="795"/>
    </location>
</feature>
<dbReference type="GO" id="GO:0009381">
    <property type="term" value="F:excinuclease ABC activity"/>
    <property type="evidence" value="ECO:0007669"/>
    <property type="project" value="UniProtKB-UniRule"/>
</dbReference>
<evidence type="ECO:0000313" key="19">
    <source>
        <dbReference type="EMBL" id="ADH64666.1"/>
    </source>
</evidence>
<reference evidence="19 20" key="1">
    <citation type="journal article" date="2010" name="Stand. Genomic Sci.">
        <title>Complete genome sequence of Meiothermus silvanus type strain (VI-R2).</title>
        <authorList>
            <person name="Sikorski J."/>
            <person name="Tindall B.J."/>
            <person name="Lowry S."/>
            <person name="Lucas S."/>
            <person name="Nolan M."/>
            <person name="Copeland A."/>
            <person name="Glavina Del Rio T."/>
            <person name="Tice H."/>
            <person name="Cheng J.F."/>
            <person name="Han C."/>
            <person name="Pitluck S."/>
            <person name="Liolios K."/>
            <person name="Ivanova N."/>
            <person name="Mavromatis K."/>
            <person name="Mikhailova N."/>
            <person name="Pati A."/>
            <person name="Goodwin L."/>
            <person name="Chen A."/>
            <person name="Palaniappan K."/>
            <person name="Land M."/>
            <person name="Hauser L."/>
            <person name="Chang Y.J."/>
            <person name="Jeffries C.D."/>
            <person name="Rohde M."/>
            <person name="Goker M."/>
            <person name="Woyke T."/>
            <person name="Bristow J."/>
            <person name="Eisen J.A."/>
            <person name="Markowitz V."/>
            <person name="Hugenholtz P."/>
            <person name="Kyrpides N.C."/>
            <person name="Klenk H.P."/>
            <person name="Lapidus A."/>
        </authorList>
    </citation>
    <scope>NUCLEOTIDE SEQUENCE [LARGE SCALE GENOMIC DNA]</scope>
    <source>
        <strain evidence="20">ATCC 700542 / DSM 9946 / VI-R2</strain>
    </source>
</reference>
<evidence type="ECO:0000256" key="5">
    <source>
        <dbReference type="ARBA" id="ARBA00022741"/>
    </source>
</evidence>
<dbReference type="InterPro" id="IPR013815">
    <property type="entry name" value="ATP_grasp_subdomain_1"/>
</dbReference>
<dbReference type="GO" id="GO:0009380">
    <property type="term" value="C:excinuclease repair complex"/>
    <property type="evidence" value="ECO:0007669"/>
    <property type="project" value="InterPro"/>
</dbReference>
<accession>D7BCT3</accession>
<dbReference type="GO" id="GO:0005737">
    <property type="term" value="C:cytoplasm"/>
    <property type="evidence" value="ECO:0007669"/>
    <property type="project" value="UniProtKB-SubCell"/>
</dbReference>
<dbReference type="InterPro" id="IPR004602">
    <property type="entry name" value="UvrA"/>
</dbReference>
<dbReference type="eggNOG" id="COG0178">
    <property type="taxonomic scope" value="Bacteria"/>
</dbReference>
<dbReference type="OrthoDB" id="9809851at2"/>
<dbReference type="GO" id="GO:0008270">
    <property type="term" value="F:zinc ion binding"/>
    <property type="evidence" value="ECO:0007669"/>
    <property type="project" value="UniProtKB-UniRule"/>
</dbReference>
<protein>
    <recommendedName>
        <fullName evidence="15 17">UvrABC system protein A</fullName>
        <shortName evidence="17">UvrA protein</shortName>
    </recommendedName>
    <alternativeName>
        <fullName evidence="16 17">Excinuclease ABC subunit A</fullName>
    </alternativeName>
</protein>
<dbReference type="NCBIfam" id="NF001503">
    <property type="entry name" value="PRK00349.1"/>
    <property type="match status" value="1"/>
</dbReference>
<dbReference type="Pfam" id="PF17755">
    <property type="entry name" value="UvrA_DNA-bind"/>
    <property type="match status" value="1"/>
</dbReference>
<dbReference type="Gene3D" id="3.40.50.300">
    <property type="entry name" value="P-loop containing nucleotide triphosphate hydrolases"/>
    <property type="match status" value="2"/>
</dbReference>
<evidence type="ECO:0000256" key="1">
    <source>
        <dbReference type="ARBA" id="ARBA00004496"/>
    </source>
</evidence>
<evidence type="ECO:0000256" key="16">
    <source>
        <dbReference type="ARBA" id="ARBA00042156"/>
    </source>
</evidence>
<dbReference type="HOGENOM" id="CLU_001370_2_1_0"/>
<feature type="binding site" evidence="17">
    <location>
        <begin position="31"/>
        <end position="38"/>
    </location>
    <ligand>
        <name>ATP</name>
        <dbReference type="ChEBI" id="CHEBI:30616"/>
    </ligand>
</feature>
<evidence type="ECO:0000313" key="20">
    <source>
        <dbReference type="Proteomes" id="UP000001916"/>
    </source>
</evidence>
<evidence type="ECO:0000256" key="8">
    <source>
        <dbReference type="ARBA" id="ARBA00022771"/>
    </source>
</evidence>
<comment type="subunit">
    <text evidence="17">Forms a heterotetramer with UvrB during the search for lesions.</text>
</comment>
<evidence type="ECO:0000256" key="3">
    <source>
        <dbReference type="ARBA" id="ARBA00022723"/>
    </source>
</evidence>
<evidence type="ECO:0000256" key="13">
    <source>
        <dbReference type="ARBA" id="ARBA00023204"/>
    </source>
</evidence>
<dbReference type="PROSITE" id="PS50893">
    <property type="entry name" value="ABC_TRANSPORTER_2"/>
    <property type="match status" value="2"/>
</dbReference>
<feature type="zinc finger region" description="C4-type" evidence="17">
    <location>
        <begin position="253"/>
        <end position="280"/>
    </location>
</feature>
<feature type="binding site" evidence="17">
    <location>
        <begin position="670"/>
        <end position="677"/>
    </location>
    <ligand>
        <name>ATP</name>
        <dbReference type="ChEBI" id="CHEBI:30616"/>
    </ligand>
</feature>
<evidence type="ECO:0000256" key="17">
    <source>
        <dbReference type="HAMAP-Rule" id="MF_00205"/>
    </source>
</evidence>
<evidence type="ECO:0000256" key="10">
    <source>
        <dbReference type="ARBA" id="ARBA00022840"/>
    </source>
</evidence>
<feature type="domain" description="ABC transporter" evidence="18">
    <location>
        <begin position="390"/>
        <end position="624"/>
    </location>
</feature>
<evidence type="ECO:0000259" key="18">
    <source>
        <dbReference type="PROSITE" id="PS50893"/>
    </source>
</evidence>